<dbReference type="EMBL" id="GBXM01106311">
    <property type="protein sequence ID" value="JAH02266.1"/>
    <property type="molecule type" value="Transcribed_RNA"/>
</dbReference>
<protein>
    <submittedName>
        <fullName evidence="2">Uncharacterized protein</fullName>
    </submittedName>
</protein>
<reference evidence="2" key="2">
    <citation type="journal article" date="2015" name="Fish Shellfish Immunol.">
        <title>Early steps in the European eel (Anguilla anguilla)-Vibrio vulnificus interaction in the gills: Role of the RtxA13 toxin.</title>
        <authorList>
            <person name="Callol A."/>
            <person name="Pajuelo D."/>
            <person name="Ebbesson L."/>
            <person name="Teles M."/>
            <person name="MacKenzie S."/>
            <person name="Amaro C."/>
        </authorList>
    </citation>
    <scope>NUCLEOTIDE SEQUENCE</scope>
</reference>
<sequence length="32" mass="3551">MLSRNSGRSSKSCPMKSAFPSERSTSDFSLRL</sequence>
<feature type="compositionally biased region" description="Polar residues" evidence="1">
    <location>
        <begin position="1"/>
        <end position="12"/>
    </location>
</feature>
<accession>A0A0E9PC94</accession>
<name>A0A0E9PC94_ANGAN</name>
<feature type="compositionally biased region" description="Polar residues" evidence="1">
    <location>
        <begin position="22"/>
        <end position="32"/>
    </location>
</feature>
<proteinExistence type="predicted"/>
<feature type="region of interest" description="Disordered" evidence="1">
    <location>
        <begin position="1"/>
        <end position="32"/>
    </location>
</feature>
<evidence type="ECO:0000256" key="1">
    <source>
        <dbReference type="SAM" id="MobiDB-lite"/>
    </source>
</evidence>
<organism evidence="2">
    <name type="scientific">Anguilla anguilla</name>
    <name type="common">European freshwater eel</name>
    <name type="synonym">Muraena anguilla</name>
    <dbReference type="NCBI Taxonomy" id="7936"/>
    <lineage>
        <taxon>Eukaryota</taxon>
        <taxon>Metazoa</taxon>
        <taxon>Chordata</taxon>
        <taxon>Craniata</taxon>
        <taxon>Vertebrata</taxon>
        <taxon>Euteleostomi</taxon>
        <taxon>Actinopterygii</taxon>
        <taxon>Neopterygii</taxon>
        <taxon>Teleostei</taxon>
        <taxon>Anguilliformes</taxon>
        <taxon>Anguillidae</taxon>
        <taxon>Anguilla</taxon>
    </lineage>
</organism>
<evidence type="ECO:0000313" key="2">
    <source>
        <dbReference type="EMBL" id="JAH02266.1"/>
    </source>
</evidence>
<dbReference type="AlphaFoldDB" id="A0A0E9PC94"/>
<reference evidence="2" key="1">
    <citation type="submission" date="2014-11" db="EMBL/GenBank/DDBJ databases">
        <authorList>
            <person name="Amaro Gonzalez C."/>
        </authorList>
    </citation>
    <scope>NUCLEOTIDE SEQUENCE</scope>
</reference>